<evidence type="ECO:0000256" key="4">
    <source>
        <dbReference type="ARBA" id="ARBA00022989"/>
    </source>
</evidence>
<comment type="subcellular location">
    <subcellularLocation>
        <location evidence="1">Cell membrane</location>
        <topology evidence="1">Multi-pass membrane protein</topology>
    </subcellularLocation>
</comment>
<feature type="transmembrane region" description="Helical" evidence="7">
    <location>
        <begin position="37"/>
        <end position="53"/>
    </location>
</feature>
<evidence type="ECO:0000256" key="6">
    <source>
        <dbReference type="ARBA" id="ARBA00043993"/>
    </source>
</evidence>
<name>A0A127EFE9_CLOPF</name>
<feature type="transmembrane region" description="Helical" evidence="7">
    <location>
        <begin position="134"/>
        <end position="152"/>
    </location>
</feature>
<dbReference type="PANTHER" id="PTHR30509">
    <property type="entry name" value="P-HYDROXYBENZOIC ACID EFFLUX PUMP SUBUNIT-RELATED"/>
    <property type="match status" value="1"/>
</dbReference>
<feature type="transmembrane region" description="Helical" evidence="7">
    <location>
        <begin position="109"/>
        <end position="128"/>
    </location>
</feature>
<feature type="transmembrane region" description="Helical" evidence="7">
    <location>
        <begin position="60"/>
        <end position="79"/>
    </location>
</feature>
<feature type="transmembrane region" description="Helical" evidence="7">
    <location>
        <begin position="85"/>
        <end position="102"/>
    </location>
</feature>
<dbReference type="Proteomes" id="UP000070260">
    <property type="component" value="Chromosome"/>
</dbReference>
<comment type="similarity">
    <text evidence="6">Belongs to the YccS/YhfK family.</text>
</comment>
<dbReference type="EMBL" id="CP010994">
    <property type="protein sequence ID" value="AMN34676.1"/>
    <property type="molecule type" value="Genomic_DNA"/>
</dbReference>
<keyword evidence="4 7" id="KW-1133">Transmembrane helix</keyword>
<proteinExistence type="inferred from homology"/>
<evidence type="ECO:0000256" key="1">
    <source>
        <dbReference type="ARBA" id="ARBA00004651"/>
    </source>
</evidence>
<feature type="domain" description="Integral membrane bound transporter" evidence="8">
    <location>
        <begin position="360"/>
        <end position="479"/>
    </location>
</feature>
<evidence type="ECO:0000256" key="3">
    <source>
        <dbReference type="ARBA" id="ARBA00022692"/>
    </source>
</evidence>
<dbReference type="InterPro" id="IPR049453">
    <property type="entry name" value="Memb_transporter_dom"/>
</dbReference>
<evidence type="ECO:0000313" key="10">
    <source>
        <dbReference type="Proteomes" id="UP000070260"/>
    </source>
</evidence>
<dbReference type="PANTHER" id="PTHR30509:SF9">
    <property type="entry name" value="MULTIDRUG RESISTANCE PROTEIN MDTO"/>
    <property type="match status" value="1"/>
</dbReference>
<keyword evidence="3 7" id="KW-0812">Transmembrane</keyword>
<evidence type="ECO:0000256" key="7">
    <source>
        <dbReference type="SAM" id="Phobius"/>
    </source>
</evidence>
<evidence type="ECO:0000256" key="2">
    <source>
        <dbReference type="ARBA" id="ARBA00022475"/>
    </source>
</evidence>
<dbReference type="AlphaFoldDB" id="A0A127EFE9"/>
<dbReference type="RefSeq" id="WP_061426369.1">
    <property type="nucleotide sequence ID" value="NZ_CATNZO010000001.1"/>
</dbReference>
<feature type="transmembrane region" description="Helical" evidence="7">
    <location>
        <begin position="12"/>
        <end position="31"/>
    </location>
</feature>
<organism evidence="9 10">
    <name type="scientific">Clostridium perfringens</name>
    <dbReference type="NCBI Taxonomy" id="1502"/>
    <lineage>
        <taxon>Bacteria</taxon>
        <taxon>Bacillati</taxon>
        <taxon>Bacillota</taxon>
        <taxon>Clostridia</taxon>
        <taxon>Eubacteriales</taxon>
        <taxon>Clostridiaceae</taxon>
        <taxon>Clostridium</taxon>
    </lineage>
</organism>
<dbReference type="Pfam" id="PF13515">
    <property type="entry name" value="FUSC_2"/>
    <property type="match status" value="1"/>
</dbReference>
<sequence>MTIKQINIKRFKLPLIFAVLSVVLMGLYKTIFGVENTVIGLIIAMASYAFLRLDLTSYPIYKSMIFLILNLFLAISAYISAINPFVGLIINFLILFTVSFIYTTEFKNVISYIFLLLYVYMWEYPISLDELPRRLVAMGVGVFIIIGIHILFNRRNFRRNSNNIIIKSIRNIQKEIYHIINESYEEKENIYIDSELRKLLVLIKGRNNNKFIGNNKDDIYFNIVLILERINSIINKVGKVNNKSKDIIDYLNSLNHDLENITLFLERKVEFINEEKDDLNKSSMINNWTEKEYAFLGECTELIRLLEKNINNLYEYSRKKPRKRIKVKFNLKELLIGNSSLKMKHLRVAYSLKLAIAVSLIMFIVDLFKIPQGRWIVTSVYVVIQPYEEETLTKAIKRFKGTIIGVILYISIFTFFPHIIPLELLLLILMFFYFVQKDYDKKVVCTALMTLSFGLSRSTVGSLAFYRFLFVIIGIAIALGVNKIIFPQSVKNSIYDLKERYLELTNKLLYELKSILYEDKYNENTIKLLLDCNLIESKLMENKLIAENLELKDLVYKQSVILSKIRCLILFINYSNWGITSKHINVDKNLLNVIFNKIEEELREIY</sequence>
<feature type="transmembrane region" description="Helical" evidence="7">
    <location>
        <begin position="406"/>
        <end position="435"/>
    </location>
</feature>
<reference evidence="9 10" key="1">
    <citation type="journal article" date="2016" name="PLoS ONE">
        <title>Plasmid Characterization and Chromosome Analysis of Two netF+ Clostridium perfringens Isolates Associated with Foal and Canine Necrotizing Enteritis.</title>
        <authorList>
            <person name="Mehdizadeh Gohari I."/>
            <person name="Kropinski A.M."/>
            <person name="Weese S.J."/>
            <person name="Parreira V.R."/>
            <person name="Whitehead A.E."/>
            <person name="Boerlin P."/>
            <person name="Prescott J.F."/>
        </authorList>
    </citation>
    <scope>NUCLEOTIDE SEQUENCE [LARGE SCALE GENOMIC DNA]</scope>
    <source>
        <strain evidence="9 10">JP838</strain>
    </source>
</reference>
<feature type="transmembrane region" description="Helical" evidence="7">
    <location>
        <begin position="466"/>
        <end position="486"/>
    </location>
</feature>
<evidence type="ECO:0000256" key="5">
    <source>
        <dbReference type="ARBA" id="ARBA00023136"/>
    </source>
</evidence>
<evidence type="ECO:0000259" key="8">
    <source>
        <dbReference type="Pfam" id="PF13515"/>
    </source>
</evidence>
<dbReference type="PATRIC" id="fig|1502.177.peg.491"/>
<gene>
    <name evidence="9" type="ORF">JFP838_02535</name>
</gene>
<dbReference type="OrthoDB" id="1654636at2"/>
<keyword evidence="5 7" id="KW-0472">Membrane</keyword>
<accession>A0A127EFE9</accession>
<dbReference type="GO" id="GO:0005886">
    <property type="term" value="C:plasma membrane"/>
    <property type="evidence" value="ECO:0007669"/>
    <property type="project" value="UniProtKB-SubCell"/>
</dbReference>
<protein>
    <submittedName>
        <fullName evidence="9">Membrane protein</fullName>
    </submittedName>
</protein>
<keyword evidence="2" id="KW-1003">Cell membrane</keyword>
<evidence type="ECO:0000313" key="9">
    <source>
        <dbReference type="EMBL" id="AMN34676.1"/>
    </source>
</evidence>